<feature type="region of interest" description="Disordered" evidence="9">
    <location>
        <begin position="1"/>
        <end position="20"/>
    </location>
</feature>
<evidence type="ECO:0000256" key="4">
    <source>
        <dbReference type="ARBA" id="ARBA00022692"/>
    </source>
</evidence>
<dbReference type="InterPro" id="IPR036259">
    <property type="entry name" value="MFS_trans_sf"/>
</dbReference>
<dbReference type="AlphaFoldDB" id="A0A2J7ZBV9"/>
<organism evidence="12 13">
    <name type="scientific">Streptomyces malaysiensis</name>
    <dbReference type="NCBI Taxonomy" id="92644"/>
    <lineage>
        <taxon>Bacteria</taxon>
        <taxon>Bacillati</taxon>
        <taxon>Actinomycetota</taxon>
        <taxon>Actinomycetes</taxon>
        <taxon>Kitasatosporales</taxon>
        <taxon>Streptomycetaceae</taxon>
        <taxon>Streptomyces</taxon>
        <taxon>Streptomyces violaceusniger group</taxon>
    </lineage>
</organism>
<feature type="transmembrane region" description="Helical" evidence="10">
    <location>
        <begin position="369"/>
        <end position="388"/>
    </location>
</feature>
<accession>A0A2J7ZBV9</accession>
<feature type="transmembrane region" description="Helical" evidence="10">
    <location>
        <begin position="334"/>
        <end position="357"/>
    </location>
</feature>
<feature type="region of interest" description="Disordered" evidence="9">
    <location>
        <begin position="452"/>
        <end position="474"/>
    </location>
</feature>
<proteinExistence type="inferred from homology"/>
<gene>
    <name evidence="12" type="ORF">SMF913_13779</name>
</gene>
<dbReference type="PANTHER" id="PTHR23513:SF9">
    <property type="entry name" value="ENTEROBACTIN EXPORTER ENTS"/>
    <property type="match status" value="1"/>
</dbReference>
<evidence type="ECO:0000256" key="2">
    <source>
        <dbReference type="ARBA" id="ARBA00022448"/>
    </source>
</evidence>
<evidence type="ECO:0000313" key="13">
    <source>
        <dbReference type="Proteomes" id="UP000236520"/>
    </source>
</evidence>
<keyword evidence="6 10" id="KW-0472">Membrane</keyword>
<feature type="transmembrane region" description="Helical" evidence="10">
    <location>
        <begin position="63"/>
        <end position="83"/>
    </location>
</feature>
<dbReference type="EMBL" id="LJIW01000001">
    <property type="protein sequence ID" value="PNG97754.1"/>
    <property type="molecule type" value="Genomic_DNA"/>
</dbReference>
<evidence type="ECO:0000256" key="5">
    <source>
        <dbReference type="ARBA" id="ARBA00022989"/>
    </source>
</evidence>
<dbReference type="InterPro" id="IPR011701">
    <property type="entry name" value="MFS"/>
</dbReference>
<feature type="compositionally biased region" description="Basic and acidic residues" evidence="9">
    <location>
        <begin position="1"/>
        <end position="11"/>
    </location>
</feature>
<feature type="domain" description="Major facilitator superfamily (MFS) profile" evidence="11">
    <location>
        <begin position="25"/>
        <end position="422"/>
    </location>
</feature>
<protein>
    <recommendedName>
        <fullName evidence="8">Multidrug efflux pump Tap</fullName>
    </recommendedName>
</protein>
<dbReference type="Gene3D" id="1.20.1250.20">
    <property type="entry name" value="MFS general substrate transporter like domains"/>
    <property type="match status" value="1"/>
</dbReference>
<comment type="subcellular location">
    <subcellularLocation>
        <location evidence="1">Cell inner membrane</location>
        <topology evidence="1">Multi-pass membrane protein</topology>
    </subcellularLocation>
</comment>
<evidence type="ECO:0000256" key="8">
    <source>
        <dbReference type="ARBA" id="ARBA00040914"/>
    </source>
</evidence>
<sequence length="474" mass="48497">MDSDDRGDRSRRGNSGGRNSGDRRPLLLVLAANTVSIAGNSLTLIAVPWFVLETTGSAAKAGLVSFCATLPVVVSAVIGGPVIDRIGRRRVSIASDSLCGVAVAAIPVLHFAGLLRFWQLCALMAFSGLLHAPGETARQVLVPALAERAGTTLSRAASFYDGASRGARMMGAALGGLLIALLGPPAVLLLDAATFAASALLIMAGLRGLPAAAPRKPLVPVSARAYRAELAEGYRFLLHHRLLLAIVLMVMVTNGLDQGLSSVLLPVHAERHLGGSVELGLLTALFGGGALVGALLYGAVGDRFPRRTVFAVSFLVCGMPRFLVAAFVPGVSPLAVTMAASGVAAGMLNPILTTVTYEAVPDELRSRVSGALTAGVWVVMPLGGLAAGCLVEGVGLTAAFLVTGGVYFLATLSPLVFPAWRGMDVGTAADEAAAADKGTAMDRETAVSKEAAVSLSSAGRLRPTAASAEPSRHP</sequence>
<evidence type="ECO:0000259" key="11">
    <source>
        <dbReference type="PROSITE" id="PS50850"/>
    </source>
</evidence>
<dbReference type="Pfam" id="PF07690">
    <property type="entry name" value="MFS_1"/>
    <property type="match status" value="1"/>
</dbReference>
<keyword evidence="2" id="KW-0813">Transport</keyword>
<feature type="transmembrane region" description="Helical" evidence="10">
    <location>
        <begin position="394"/>
        <end position="417"/>
    </location>
</feature>
<evidence type="ECO:0000256" key="6">
    <source>
        <dbReference type="ARBA" id="ARBA00023136"/>
    </source>
</evidence>
<dbReference type="GO" id="GO:0005886">
    <property type="term" value="C:plasma membrane"/>
    <property type="evidence" value="ECO:0007669"/>
    <property type="project" value="UniProtKB-SubCell"/>
</dbReference>
<dbReference type="Proteomes" id="UP000236520">
    <property type="component" value="Unassembled WGS sequence"/>
</dbReference>
<dbReference type="GO" id="GO:0022857">
    <property type="term" value="F:transmembrane transporter activity"/>
    <property type="evidence" value="ECO:0007669"/>
    <property type="project" value="InterPro"/>
</dbReference>
<evidence type="ECO:0000256" key="10">
    <source>
        <dbReference type="SAM" id="Phobius"/>
    </source>
</evidence>
<dbReference type="SUPFAM" id="SSF103473">
    <property type="entry name" value="MFS general substrate transporter"/>
    <property type="match status" value="1"/>
</dbReference>
<reference evidence="12 13" key="1">
    <citation type="submission" date="2015-09" db="EMBL/GenBank/DDBJ databases">
        <title>Genome sequence, genome mining and natural product profiling of a biocontrol bacterium Streptomyces malaysiensis F913.</title>
        <authorList>
            <person name="Xu Y."/>
            <person name="Wei J."/>
            <person name="Xie J."/>
            <person name="Li T."/>
            <person name="Zhou Z."/>
        </authorList>
    </citation>
    <scope>NUCLEOTIDE SEQUENCE [LARGE SCALE GENOMIC DNA]</scope>
    <source>
        <strain evidence="12 13">F913</strain>
    </source>
</reference>
<dbReference type="RefSeq" id="WP_102934821.1">
    <property type="nucleotide sequence ID" value="NZ_LJIW01000001.1"/>
</dbReference>
<evidence type="ECO:0000256" key="1">
    <source>
        <dbReference type="ARBA" id="ARBA00004429"/>
    </source>
</evidence>
<keyword evidence="13" id="KW-1185">Reference proteome</keyword>
<dbReference type="InterPro" id="IPR020846">
    <property type="entry name" value="MFS_dom"/>
</dbReference>
<evidence type="ECO:0000256" key="7">
    <source>
        <dbReference type="ARBA" id="ARBA00038075"/>
    </source>
</evidence>
<evidence type="ECO:0000256" key="9">
    <source>
        <dbReference type="SAM" id="MobiDB-lite"/>
    </source>
</evidence>
<comment type="similarity">
    <text evidence="7">Belongs to the major facilitator superfamily. Drug:H(+) antiporter-3 (DHA3) (TC 2.A.1.21) family.</text>
</comment>
<dbReference type="PANTHER" id="PTHR23513">
    <property type="entry name" value="INTEGRAL MEMBRANE EFFLUX PROTEIN-RELATED"/>
    <property type="match status" value="1"/>
</dbReference>
<dbReference type="CDD" id="cd06173">
    <property type="entry name" value="MFS_MefA_like"/>
    <property type="match status" value="1"/>
</dbReference>
<feature type="transmembrane region" description="Helical" evidence="10">
    <location>
        <begin position="279"/>
        <end position="297"/>
    </location>
</feature>
<dbReference type="PROSITE" id="PS50850">
    <property type="entry name" value="MFS"/>
    <property type="match status" value="1"/>
</dbReference>
<dbReference type="PROSITE" id="PS00216">
    <property type="entry name" value="SUGAR_TRANSPORT_1"/>
    <property type="match status" value="1"/>
</dbReference>
<feature type="transmembrane region" description="Helical" evidence="10">
    <location>
        <begin position="95"/>
        <end position="118"/>
    </location>
</feature>
<keyword evidence="3" id="KW-1003">Cell membrane</keyword>
<feature type="transmembrane region" description="Helical" evidence="10">
    <location>
        <begin position="242"/>
        <end position="267"/>
    </location>
</feature>
<dbReference type="InterPro" id="IPR005829">
    <property type="entry name" value="Sugar_transporter_CS"/>
</dbReference>
<evidence type="ECO:0000256" key="3">
    <source>
        <dbReference type="ARBA" id="ARBA00022475"/>
    </source>
</evidence>
<feature type="transmembrane region" description="Helical" evidence="10">
    <location>
        <begin position="26"/>
        <end position="51"/>
    </location>
</feature>
<feature type="transmembrane region" description="Helical" evidence="10">
    <location>
        <begin position="177"/>
        <end position="206"/>
    </location>
</feature>
<keyword evidence="4 10" id="KW-0812">Transmembrane</keyword>
<name>A0A2J7ZBV9_STRMQ</name>
<evidence type="ECO:0000313" key="12">
    <source>
        <dbReference type="EMBL" id="PNG97754.1"/>
    </source>
</evidence>
<feature type="transmembrane region" description="Helical" evidence="10">
    <location>
        <begin position="309"/>
        <end position="328"/>
    </location>
</feature>
<keyword evidence="5 10" id="KW-1133">Transmembrane helix</keyword>
<comment type="caution">
    <text evidence="12">The sequence shown here is derived from an EMBL/GenBank/DDBJ whole genome shotgun (WGS) entry which is preliminary data.</text>
</comment>